<evidence type="ECO:0000313" key="1">
    <source>
        <dbReference type="EMBL" id="KNC80737.1"/>
    </source>
</evidence>
<protein>
    <submittedName>
        <fullName evidence="1">Uncharacterized protein</fullName>
    </submittedName>
</protein>
<keyword evidence="2" id="KW-1185">Reference proteome</keyword>
<dbReference type="Gene3D" id="1.20.58.1080">
    <property type="match status" value="1"/>
</dbReference>
<dbReference type="Proteomes" id="UP000054560">
    <property type="component" value="Unassembled WGS sequence"/>
</dbReference>
<sequence length="191" mass="21569">MTDRWQYTCAPLNADDPVCNDHMFHYVSNYCDMEVVPYPADDMAELEKCAIPTDATAMSALSDRHMRLDLYLWFNTKHGDFFFPEIEKVTEARIICTQLIEAGLFQMTATNIGNVDGDKVPAVARPSWLKERQVQDIYAGVAAMPSKKSEQSAVEAVRAGVHKFVRSRAEQMASGQQDRSEFGDIVNSKFF</sequence>
<organism evidence="1 2">
    <name type="scientific">Sphaeroforma arctica JP610</name>
    <dbReference type="NCBI Taxonomy" id="667725"/>
    <lineage>
        <taxon>Eukaryota</taxon>
        <taxon>Ichthyosporea</taxon>
        <taxon>Ichthyophonida</taxon>
        <taxon>Sphaeroforma</taxon>
    </lineage>
</organism>
<dbReference type="EMBL" id="KQ242114">
    <property type="protein sequence ID" value="KNC80737.1"/>
    <property type="molecule type" value="Genomic_DNA"/>
</dbReference>
<reference evidence="1 2" key="1">
    <citation type="submission" date="2011-02" db="EMBL/GenBank/DDBJ databases">
        <title>The Genome Sequence of Sphaeroforma arctica JP610.</title>
        <authorList>
            <consortium name="The Broad Institute Genome Sequencing Platform"/>
            <person name="Russ C."/>
            <person name="Cuomo C."/>
            <person name="Young S.K."/>
            <person name="Zeng Q."/>
            <person name="Gargeya S."/>
            <person name="Alvarado L."/>
            <person name="Berlin A."/>
            <person name="Chapman S.B."/>
            <person name="Chen Z."/>
            <person name="Freedman E."/>
            <person name="Gellesch M."/>
            <person name="Goldberg J."/>
            <person name="Griggs A."/>
            <person name="Gujja S."/>
            <person name="Heilman E."/>
            <person name="Heiman D."/>
            <person name="Howarth C."/>
            <person name="Mehta T."/>
            <person name="Neiman D."/>
            <person name="Pearson M."/>
            <person name="Roberts A."/>
            <person name="Saif S."/>
            <person name="Shea T."/>
            <person name="Shenoy N."/>
            <person name="Sisk P."/>
            <person name="Stolte C."/>
            <person name="Sykes S."/>
            <person name="White J."/>
            <person name="Yandava C."/>
            <person name="Burger G."/>
            <person name="Gray M.W."/>
            <person name="Holland P.W.H."/>
            <person name="King N."/>
            <person name="Lang F.B.F."/>
            <person name="Roger A.J."/>
            <person name="Ruiz-Trillo I."/>
            <person name="Haas B."/>
            <person name="Nusbaum C."/>
            <person name="Birren B."/>
        </authorList>
    </citation>
    <scope>NUCLEOTIDE SEQUENCE [LARGE SCALE GENOMIC DNA]</scope>
    <source>
        <strain evidence="1 2">JP610</strain>
    </source>
</reference>
<proteinExistence type="predicted"/>
<evidence type="ECO:0000313" key="2">
    <source>
        <dbReference type="Proteomes" id="UP000054560"/>
    </source>
</evidence>
<dbReference type="RefSeq" id="XP_014154639.1">
    <property type="nucleotide sequence ID" value="XM_014299164.1"/>
</dbReference>
<gene>
    <name evidence="1" type="ORF">SARC_06908</name>
</gene>
<name>A0A0L0FV79_9EUKA</name>
<dbReference type="AlphaFoldDB" id="A0A0L0FV79"/>
<dbReference type="GeneID" id="25907412"/>
<accession>A0A0L0FV79</accession>